<accession>A0A5J5EVH3</accession>
<dbReference type="InterPro" id="IPR051617">
    <property type="entry name" value="UNC-93-like_regulator"/>
</dbReference>
<evidence type="ECO:0000256" key="6">
    <source>
        <dbReference type="SAM" id="Phobius"/>
    </source>
</evidence>
<dbReference type="GO" id="GO:0016020">
    <property type="term" value="C:membrane"/>
    <property type="evidence" value="ECO:0007669"/>
    <property type="project" value="UniProtKB-SubCell"/>
</dbReference>
<name>A0A5J5EVH3_9PEZI</name>
<feature type="compositionally biased region" description="Low complexity" evidence="5">
    <location>
        <begin position="425"/>
        <end position="444"/>
    </location>
</feature>
<feature type="transmembrane region" description="Helical" evidence="6">
    <location>
        <begin position="76"/>
        <end position="98"/>
    </location>
</feature>
<dbReference type="SUPFAM" id="SSF103473">
    <property type="entry name" value="MFS general substrate transporter"/>
    <property type="match status" value="1"/>
</dbReference>
<feature type="transmembrane region" description="Helical" evidence="6">
    <location>
        <begin position="146"/>
        <end position="165"/>
    </location>
</feature>
<feature type="transmembrane region" description="Helical" evidence="6">
    <location>
        <begin position="268"/>
        <end position="286"/>
    </location>
</feature>
<gene>
    <name evidence="7" type="ORF">FN846DRAFT_19521</name>
</gene>
<dbReference type="Proteomes" id="UP000326924">
    <property type="component" value="Unassembled WGS sequence"/>
</dbReference>
<dbReference type="OrthoDB" id="196103at2759"/>
<feature type="transmembrane region" description="Helical" evidence="6">
    <location>
        <begin position="239"/>
        <end position="256"/>
    </location>
</feature>
<feature type="region of interest" description="Disordered" evidence="5">
    <location>
        <begin position="423"/>
        <end position="444"/>
    </location>
</feature>
<evidence type="ECO:0000256" key="2">
    <source>
        <dbReference type="ARBA" id="ARBA00022692"/>
    </source>
</evidence>
<dbReference type="Pfam" id="PF05978">
    <property type="entry name" value="UNC-93"/>
    <property type="match status" value="1"/>
</dbReference>
<dbReference type="PANTHER" id="PTHR23294">
    <property type="entry name" value="ET TRANSLATION PRODUCT-RELATED"/>
    <property type="match status" value="1"/>
</dbReference>
<keyword evidence="3 6" id="KW-1133">Transmembrane helix</keyword>
<feature type="transmembrane region" description="Helical" evidence="6">
    <location>
        <begin position="350"/>
        <end position="371"/>
    </location>
</feature>
<evidence type="ECO:0000256" key="4">
    <source>
        <dbReference type="ARBA" id="ARBA00023136"/>
    </source>
</evidence>
<evidence type="ECO:0000256" key="1">
    <source>
        <dbReference type="ARBA" id="ARBA00004141"/>
    </source>
</evidence>
<evidence type="ECO:0000313" key="7">
    <source>
        <dbReference type="EMBL" id="KAA8904795.1"/>
    </source>
</evidence>
<dbReference type="PANTHER" id="PTHR23294:SF59">
    <property type="entry name" value="UNC93-LIKE PROTEIN C922.05C"/>
    <property type="match status" value="1"/>
</dbReference>
<feature type="transmembrane region" description="Helical" evidence="6">
    <location>
        <begin position="315"/>
        <end position="338"/>
    </location>
</feature>
<protein>
    <submittedName>
        <fullName evidence="7">Major facilitator superfamily domain-containing protein</fullName>
    </submittedName>
</protein>
<keyword evidence="2 6" id="KW-0812">Transmembrane</keyword>
<dbReference type="Gene3D" id="1.20.1250.20">
    <property type="entry name" value="MFS general substrate transporter like domains"/>
    <property type="match status" value="1"/>
</dbReference>
<organism evidence="7 8">
    <name type="scientific">Sphaerosporella brunnea</name>
    <dbReference type="NCBI Taxonomy" id="1250544"/>
    <lineage>
        <taxon>Eukaryota</taxon>
        <taxon>Fungi</taxon>
        <taxon>Dikarya</taxon>
        <taxon>Ascomycota</taxon>
        <taxon>Pezizomycotina</taxon>
        <taxon>Pezizomycetes</taxon>
        <taxon>Pezizales</taxon>
        <taxon>Pyronemataceae</taxon>
        <taxon>Sphaerosporella</taxon>
    </lineage>
</organism>
<dbReference type="EMBL" id="VXIS01000104">
    <property type="protein sequence ID" value="KAA8904795.1"/>
    <property type="molecule type" value="Genomic_DNA"/>
</dbReference>
<evidence type="ECO:0000256" key="5">
    <source>
        <dbReference type="SAM" id="MobiDB-lite"/>
    </source>
</evidence>
<evidence type="ECO:0000313" key="8">
    <source>
        <dbReference type="Proteomes" id="UP000326924"/>
    </source>
</evidence>
<feature type="transmembrane region" description="Helical" evidence="6">
    <location>
        <begin position="110"/>
        <end position="131"/>
    </location>
</feature>
<feature type="transmembrane region" description="Helical" evidence="6">
    <location>
        <begin position="377"/>
        <end position="401"/>
    </location>
</feature>
<reference evidence="7 8" key="1">
    <citation type="submission" date="2019-09" db="EMBL/GenBank/DDBJ databases">
        <title>Draft genome of the ectomycorrhizal ascomycete Sphaerosporella brunnea.</title>
        <authorList>
            <consortium name="DOE Joint Genome Institute"/>
            <person name="Benucci G.M."/>
            <person name="Marozzi G."/>
            <person name="Antonielli L."/>
            <person name="Sanchez S."/>
            <person name="Marco P."/>
            <person name="Wang X."/>
            <person name="Falini L.B."/>
            <person name="Barry K."/>
            <person name="Haridas S."/>
            <person name="Lipzen A."/>
            <person name="Labutti K."/>
            <person name="Grigoriev I.V."/>
            <person name="Murat C."/>
            <person name="Martin F."/>
            <person name="Albertini E."/>
            <person name="Donnini D."/>
            <person name="Bonito G."/>
        </authorList>
    </citation>
    <scope>NUCLEOTIDE SEQUENCE [LARGE SCALE GENOMIC DNA]</scope>
    <source>
        <strain evidence="7 8">Sb_GMNB300</strain>
    </source>
</reference>
<dbReference type="InParanoid" id="A0A5J5EVH3"/>
<feature type="transmembrane region" description="Helical" evidence="6">
    <location>
        <begin position="24"/>
        <end position="43"/>
    </location>
</feature>
<sequence length="444" mass="49133">MYNALSGMGGAGQLDSHISAKANTALYATFSVFGFAAGTFLNYLGAKATLGIGGFGYSVLSASYLCYNHTHNQGFVIFAGALVGMCAAFLWCAQGTVMMSYPTEDEKGRYIGLFWGIFNLGAVIGSCIPIGNNWHSTENKPVNDGTYIGFLVLMVTGGILAWFLVPPQKIIRKDGTRVQRVQHPSILSEFKGLYETVLSDPYILLLFPFFWASNWFYTYQQNAYNLYMFNTRTRSFTGLWYWLAQIVASILFGLFLDNKKLSRRNRALAGWIVLFLIVNSIWGGGLKPELHMSRPPSEAVAATYYRSMDVYDRDFTWYCLLYVFYGMLDATWQTYAYWLMGALSNDPRKLAYFAGYYKGIQSAGAAVVWGLDSGGASYRVLFGTSWGLCAAGMLFALPVVWMRVHDTEITAEDFVAEKMEPETTGALAPAGEKAGAIAADQPGK</sequence>
<feature type="transmembrane region" description="Helical" evidence="6">
    <location>
        <begin position="201"/>
        <end position="219"/>
    </location>
</feature>
<comment type="subcellular location">
    <subcellularLocation>
        <location evidence="1">Membrane</location>
        <topology evidence="1">Multi-pass membrane protein</topology>
    </subcellularLocation>
</comment>
<keyword evidence="4 6" id="KW-0472">Membrane</keyword>
<proteinExistence type="predicted"/>
<dbReference type="InterPro" id="IPR036259">
    <property type="entry name" value="MFS_trans_sf"/>
</dbReference>
<dbReference type="InterPro" id="IPR010291">
    <property type="entry name" value="Ion_channel_UNC-93"/>
</dbReference>
<feature type="transmembrane region" description="Helical" evidence="6">
    <location>
        <begin position="50"/>
        <end position="70"/>
    </location>
</feature>
<evidence type="ECO:0000256" key="3">
    <source>
        <dbReference type="ARBA" id="ARBA00022989"/>
    </source>
</evidence>
<comment type="caution">
    <text evidence="7">The sequence shown here is derived from an EMBL/GenBank/DDBJ whole genome shotgun (WGS) entry which is preliminary data.</text>
</comment>
<dbReference type="AlphaFoldDB" id="A0A5J5EVH3"/>
<keyword evidence="8" id="KW-1185">Reference proteome</keyword>